<dbReference type="Proteomes" id="UP000008694">
    <property type="component" value="Unassembled WGS sequence"/>
</dbReference>
<dbReference type="Gene3D" id="3.40.30.10">
    <property type="entry name" value="Glutaredoxin"/>
    <property type="match status" value="2"/>
</dbReference>
<feature type="region of interest" description="Disordered" evidence="2">
    <location>
        <begin position="366"/>
        <end position="392"/>
    </location>
</feature>
<evidence type="ECO:0000313" key="4">
    <source>
        <dbReference type="EMBL" id="EFH44558.1"/>
    </source>
</evidence>
<dbReference type="InterPro" id="IPR050730">
    <property type="entry name" value="UBX_domain-protein"/>
</dbReference>
<feature type="compositionally biased region" description="Low complexity" evidence="2">
    <location>
        <begin position="366"/>
        <end position="376"/>
    </location>
</feature>
<dbReference type="Pfam" id="PF00789">
    <property type="entry name" value="UBX"/>
    <property type="match status" value="2"/>
</dbReference>
<dbReference type="Gene3D" id="3.10.20.90">
    <property type="entry name" value="Phosphatidylinositol 3-kinase Catalytic Subunit, Chain A, domain 1"/>
    <property type="match status" value="2"/>
</dbReference>
<dbReference type="InterPro" id="IPR029071">
    <property type="entry name" value="Ubiquitin-like_domsf"/>
</dbReference>
<proteinExistence type="predicted"/>
<accession>D7MH49</accession>
<name>D7MH49_ARALL</name>
<dbReference type="PROSITE" id="PS50033">
    <property type="entry name" value="UBX"/>
    <property type="match status" value="2"/>
</dbReference>
<evidence type="ECO:0000256" key="2">
    <source>
        <dbReference type="SAM" id="MobiDB-lite"/>
    </source>
</evidence>
<evidence type="ECO:0000256" key="1">
    <source>
        <dbReference type="ARBA" id="ARBA00022786"/>
    </source>
</evidence>
<sequence length="694" mass="78957">MESATSANQLQLISSFLDITVGQSVEIALQFLKATNWHLEDAINLFLIARRNPNPEQVPLPLPSMMDTLYDSSMRHNTSVAVSPEDIWDSTSEESESYSRLSSLYRPPPSLFFHGSFEDAKATSSREDLWLLVYDHTNEGQKISTFYKIDFAPPVVLLIDPVTGQKMRMWSGMIEPQGFLEDLMKYMDAGPHEHVASLSNKRIKTEKISFPSNNADDQVDMATFWGDDIEEEKTVAKDEKEENLVVAPSWGQEFEDIKTLSDHEEETCLSSDLFEFPVLTEEPKEDCDRSIVCSLCVRFPDGRRKQRKFLKSEPIQLLWSFCYSHMEESEKKAFRLVQAIPGASKTLDYGANVTFDHSGLANSMISDADSTTSGTSDDADSEESESRLSSSFPPPLYILQEVNLQSRTELASHTLNRDVWAKDAVSRNIESSCIVWQVYDDTNEGQKVSSFYKIESAPPVVFVINPITGQKMRMWSGVIEPDSFVEDLMMFRDAGPHENIASLTRNRRTETTETCSLSNNIYYETPPPSWGEEFEKEDTCSSRNNNNQVVAPWEQEFEDQDRGETWSSRSDTDDFVPPSIADEYEDSDEVKEEEETCLVFPVLAEEPNGDCDRSFVCSLCVRFPDGRRKQRRFLKSERIQLLWSFCYSLMDESEKRSFKLVQAIPGASKTLDYEADTTFDQSGLANSMISVTWE</sequence>
<dbReference type="eggNOG" id="KOG1364">
    <property type="taxonomic scope" value="Eukaryota"/>
</dbReference>
<dbReference type="PANTHER" id="PTHR23322">
    <property type="entry name" value="FAS-ASSOCIATED PROTEIN"/>
    <property type="match status" value="1"/>
</dbReference>
<keyword evidence="1" id="KW-0833">Ubl conjugation pathway</keyword>
<organism evidence="5">
    <name type="scientific">Arabidopsis lyrata subsp. lyrata</name>
    <name type="common">Lyre-leaved rock-cress</name>
    <dbReference type="NCBI Taxonomy" id="81972"/>
    <lineage>
        <taxon>Eukaryota</taxon>
        <taxon>Viridiplantae</taxon>
        <taxon>Streptophyta</taxon>
        <taxon>Embryophyta</taxon>
        <taxon>Tracheophyta</taxon>
        <taxon>Spermatophyta</taxon>
        <taxon>Magnoliopsida</taxon>
        <taxon>eudicotyledons</taxon>
        <taxon>Gunneridae</taxon>
        <taxon>Pentapetalae</taxon>
        <taxon>rosids</taxon>
        <taxon>malvids</taxon>
        <taxon>Brassicales</taxon>
        <taxon>Brassicaceae</taxon>
        <taxon>Camelineae</taxon>
        <taxon>Arabidopsis</taxon>
    </lineage>
</organism>
<dbReference type="HOGENOM" id="CLU_397089_0_0_1"/>
<protein>
    <submittedName>
        <fullName evidence="4">Predicted protein</fullName>
    </submittedName>
</protein>
<feature type="domain" description="UBX" evidence="3">
    <location>
        <begin position="288"/>
        <end position="365"/>
    </location>
</feature>
<reference evidence="5" key="1">
    <citation type="journal article" date="2011" name="Nat. Genet.">
        <title>The Arabidopsis lyrata genome sequence and the basis of rapid genome size change.</title>
        <authorList>
            <person name="Hu T.T."/>
            <person name="Pattyn P."/>
            <person name="Bakker E.G."/>
            <person name="Cao J."/>
            <person name="Cheng J.-F."/>
            <person name="Clark R.M."/>
            <person name="Fahlgren N."/>
            <person name="Fawcett J.A."/>
            <person name="Grimwood J."/>
            <person name="Gundlach H."/>
            <person name="Haberer G."/>
            <person name="Hollister J.D."/>
            <person name="Ossowski S."/>
            <person name="Ottilar R.P."/>
            <person name="Salamov A.A."/>
            <person name="Schneeberger K."/>
            <person name="Spannagl M."/>
            <person name="Wang X."/>
            <person name="Yang L."/>
            <person name="Nasrallah M.E."/>
            <person name="Bergelson J."/>
            <person name="Carrington J.C."/>
            <person name="Gaut B.S."/>
            <person name="Schmutz J."/>
            <person name="Mayer K.F.X."/>
            <person name="Van de Peer Y."/>
            <person name="Grigoriev I.V."/>
            <person name="Nordborg M."/>
            <person name="Weigel D."/>
            <person name="Guo Y.-L."/>
        </authorList>
    </citation>
    <scope>NUCLEOTIDE SEQUENCE [LARGE SCALE GENOMIC DNA]</scope>
    <source>
        <strain evidence="5">cv. MN47</strain>
    </source>
</reference>
<keyword evidence="5" id="KW-1185">Reference proteome</keyword>
<dbReference type="InterPro" id="IPR001012">
    <property type="entry name" value="UBX_dom"/>
</dbReference>
<feature type="domain" description="UBX" evidence="3">
    <location>
        <begin position="612"/>
        <end position="692"/>
    </location>
</feature>
<dbReference type="CDD" id="cd02958">
    <property type="entry name" value="UAS"/>
    <property type="match status" value="1"/>
</dbReference>
<dbReference type="GO" id="GO:0043130">
    <property type="term" value="F:ubiquitin binding"/>
    <property type="evidence" value="ECO:0007669"/>
    <property type="project" value="TreeGrafter"/>
</dbReference>
<dbReference type="Pfam" id="PF14555">
    <property type="entry name" value="UBA_4"/>
    <property type="match status" value="1"/>
</dbReference>
<dbReference type="PANTHER" id="PTHR23322:SF78">
    <property type="entry name" value="PLANT UBX DOMAIN-CONTAINING PROTEIN 16-RELATED"/>
    <property type="match status" value="1"/>
</dbReference>
<evidence type="ECO:0000313" key="5">
    <source>
        <dbReference type="Proteomes" id="UP000008694"/>
    </source>
</evidence>
<evidence type="ECO:0000259" key="3">
    <source>
        <dbReference type="PROSITE" id="PS50033"/>
    </source>
</evidence>
<dbReference type="InterPro" id="IPR036249">
    <property type="entry name" value="Thioredoxin-like_sf"/>
</dbReference>
<dbReference type="GO" id="GO:0043161">
    <property type="term" value="P:proteasome-mediated ubiquitin-dependent protein catabolic process"/>
    <property type="evidence" value="ECO:0007669"/>
    <property type="project" value="TreeGrafter"/>
</dbReference>
<dbReference type="AlphaFoldDB" id="D7MH49"/>
<dbReference type="EMBL" id="GL348719">
    <property type="protein sequence ID" value="EFH44558.1"/>
    <property type="molecule type" value="Genomic_DNA"/>
</dbReference>
<dbReference type="SMART" id="SM00594">
    <property type="entry name" value="UAS"/>
    <property type="match status" value="2"/>
</dbReference>
<dbReference type="SUPFAM" id="SSF54236">
    <property type="entry name" value="Ubiquitin-like"/>
    <property type="match status" value="2"/>
</dbReference>
<gene>
    <name evidence="4" type="ORF">ARALYDRAFT_658864</name>
</gene>
<dbReference type="GO" id="GO:0005634">
    <property type="term" value="C:nucleus"/>
    <property type="evidence" value="ECO:0007669"/>
    <property type="project" value="TreeGrafter"/>
</dbReference>
<dbReference type="SUPFAM" id="SSF52833">
    <property type="entry name" value="Thioredoxin-like"/>
    <property type="match status" value="2"/>
</dbReference>
<dbReference type="CDD" id="cd14273">
    <property type="entry name" value="UBA_TAP-C_like"/>
    <property type="match status" value="1"/>
</dbReference>
<feature type="region of interest" description="Disordered" evidence="2">
    <location>
        <begin position="557"/>
        <end position="579"/>
    </location>
</feature>
<dbReference type="InterPro" id="IPR006577">
    <property type="entry name" value="UAS"/>
</dbReference>
<dbReference type="Gramene" id="Al_scaffold_0007_2919">
    <property type="protein sequence ID" value="Al_scaffold_0007_2919"/>
    <property type="gene ID" value="Al_scaffold_0007_2919"/>
</dbReference>
<dbReference type="CDD" id="cd01767">
    <property type="entry name" value="UBX"/>
    <property type="match status" value="2"/>
</dbReference>
<dbReference type="Gene3D" id="1.10.8.10">
    <property type="entry name" value="DNA helicase RuvA subunit, C-terminal domain"/>
    <property type="match status" value="1"/>
</dbReference>
<dbReference type="STRING" id="81972.D7MH49"/>